<organism evidence="1 2">
    <name type="scientific">Cohnella hashimotonis</name>
    <dbReference type="NCBI Taxonomy" id="2826895"/>
    <lineage>
        <taxon>Bacteria</taxon>
        <taxon>Bacillati</taxon>
        <taxon>Bacillota</taxon>
        <taxon>Bacilli</taxon>
        <taxon>Bacillales</taxon>
        <taxon>Paenibacillaceae</taxon>
        <taxon>Cohnella</taxon>
    </lineage>
</organism>
<gene>
    <name evidence="1" type="ORF">KB449_13270</name>
</gene>
<comment type="caution">
    <text evidence="1">The sequence shown here is derived from an EMBL/GenBank/DDBJ whole genome shotgun (WGS) entry which is preliminary data.</text>
</comment>
<dbReference type="RefSeq" id="WP_282908839.1">
    <property type="nucleotide sequence ID" value="NZ_JAGRPV010000001.1"/>
</dbReference>
<name>A0ABT6THY9_9BACL</name>
<reference evidence="1" key="1">
    <citation type="submission" date="2023-04" db="EMBL/GenBank/DDBJ databases">
        <title>Comparative genomic analysis of Cohnella hashimotonis sp. nov., isolated from the International Space Station.</title>
        <authorList>
            <person name="Venkateswaran K."/>
            <person name="Simpson A."/>
        </authorList>
    </citation>
    <scope>NUCLEOTIDE SEQUENCE</scope>
    <source>
        <strain evidence="1">F6_2S_P_1</strain>
    </source>
</reference>
<keyword evidence="2" id="KW-1185">Reference proteome</keyword>
<evidence type="ECO:0000313" key="2">
    <source>
        <dbReference type="Proteomes" id="UP001161691"/>
    </source>
</evidence>
<protein>
    <submittedName>
        <fullName evidence="1">Uncharacterized protein</fullName>
    </submittedName>
</protein>
<dbReference type="Proteomes" id="UP001161691">
    <property type="component" value="Unassembled WGS sequence"/>
</dbReference>
<evidence type="ECO:0000313" key="1">
    <source>
        <dbReference type="EMBL" id="MDI4645940.1"/>
    </source>
</evidence>
<accession>A0ABT6THY9</accession>
<proteinExistence type="predicted"/>
<sequence length="152" mass="15598">MTIQFLDSRLSLNRNDSAGTQTLSPTPVLLGDIGLQTAAVVGTANEGNVRVELWGTIGVSGVAASTVTVYVQRGGSAIFGSGVIFYTAAVDLMDGPGNRLITFAAADFPPALFVANREIRYTMFVAAAGEPVVTVLGPVSFNGLAQAGTTTS</sequence>
<dbReference type="EMBL" id="JAGRPV010000001">
    <property type="protein sequence ID" value="MDI4645940.1"/>
    <property type="molecule type" value="Genomic_DNA"/>
</dbReference>